<dbReference type="OrthoDB" id="46377at2759"/>
<dbReference type="EMBL" id="BRYA01000053">
    <property type="protein sequence ID" value="GMI35334.1"/>
    <property type="molecule type" value="Genomic_DNA"/>
</dbReference>
<proteinExistence type="predicted"/>
<protein>
    <submittedName>
        <fullName evidence="1">Uncharacterized protein</fullName>
    </submittedName>
</protein>
<name>A0A9W7G6F7_9STRA</name>
<reference evidence="2" key="1">
    <citation type="journal article" date="2023" name="Commun. Biol.">
        <title>Genome analysis of Parmales, the sister group of diatoms, reveals the evolutionary specialization of diatoms from phago-mixotrophs to photoautotrophs.</title>
        <authorList>
            <person name="Ban H."/>
            <person name="Sato S."/>
            <person name="Yoshikawa S."/>
            <person name="Yamada K."/>
            <person name="Nakamura Y."/>
            <person name="Ichinomiya M."/>
            <person name="Sato N."/>
            <person name="Blanc-Mathieu R."/>
            <person name="Endo H."/>
            <person name="Kuwata A."/>
            <person name="Ogata H."/>
        </authorList>
    </citation>
    <scope>NUCLEOTIDE SEQUENCE [LARGE SCALE GENOMIC DNA]</scope>
</reference>
<gene>
    <name evidence="1" type="ORF">TrCOL_g3793</name>
</gene>
<organism evidence="1 2">
    <name type="scientific">Triparma columacea</name>
    <dbReference type="NCBI Taxonomy" id="722753"/>
    <lineage>
        <taxon>Eukaryota</taxon>
        <taxon>Sar</taxon>
        <taxon>Stramenopiles</taxon>
        <taxon>Ochrophyta</taxon>
        <taxon>Bolidophyceae</taxon>
        <taxon>Parmales</taxon>
        <taxon>Triparmaceae</taxon>
        <taxon>Triparma</taxon>
    </lineage>
</organism>
<keyword evidence="2" id="KW-1185">Reference proteome</keyword>
<evidence type="ECO:0000313" key="2">
    <source>
        <dbReference type="Proteomes" id="UP001165065"/>
    </source>
</evidence>
<dbReference type="AlphaFoldDB" id="A0A9W7G6F7"/>
<evidence type="ECO:0000313" key="1">
    <source>
        <dbReference type="EMBL" id="GMI35334.1"/>
    </source>
</evidence>
<accession>A0A9W7G6F7</accession>
<comment type="caution">
    <text evidence="1">The sequence shown here is derived from an EMBL/GenBank/DDBJ whole genome shotgun (WGS) entry which is preliminary data.</text>
</comment>
<sequence length="435" mass="47224">MDSHRAPNHFSFDSTPAQPIDGDLGDALASKNRLTENLSRGLDGILHILESLDDKIASADGGVVGESLLNFLDTTGESLKAAADYVLNSEDNCESLVDGLLAIESGAPVDEEYDYIKGTLIGLINSSPGVLLDVSAAMKSLSLEEAVEISEVGLELSCVGIVLSRFVLEKVDVEGIVDEMYDSRGAGMIGVRNGKVVNPWVGEGSGEMEVEFLDVEEEEEEEVEEGTGVGGSNAAGAGARKGRRKLKKLPLVFWPRISKILLSPFTHSDHPIRHYISNNPKLSFLISLFLLSPPAVLLSVFLMPPLLITDEIVHKVYGSLVSAYSDTFDGVEITTRQVFELIKLYVLLGKLFFKMTYRILQRQVKRRGGVTGVAKIAAGKIGYGVMHPLETTENVWKFTKDMYSLVRDLAGTVYDDGRGGTKPGYGGKGVMEIHR</sequence>
<dbReference type="Proteomes" id="UP001165065">
    <property type="component" value="Unassembled WGS sequence"/>
</dbReference>